<evidence type="ECO:0000313" key="4">
    <source>
        <dbReference type="EMBL" id="NQV65270.1"/>
    </source>
</evidence>
<dbReference type="InterPro" id="IPR029058">
    <property type="entry name" value="AB_hydrolase_fold"/>
</dbReference>
<dbReference type="Gene3D" id="3.40.50.1820">
    <property type="entry name" value="alpha/beta hydrolase"/>
    <property type="match status" value="1"/>
</dbReference>
<dbReference type="Pfam" id="PF02230">
    <property type="entry name" value="Abhydrolase_2"/>
    <property type="match status" value="1"/>
</dbReference>
<reference evidence="4" key="1">
    <citation type="submission" date="2020-05" db="EMBL/GenBank/DDBJ databases">
        <title>Sulfur intermediates as new biogeochemical hubs in an aquatic model microbial ecosystem.</title>
        <authorList>
            <person name="Vigneron A."/>
        </authorList>
    </citation>
    <scope>NUCLEOTIDE SEQUENCE</scope>
    <source>
        <strain evidence="4">Bin.250</strain>
    </source>
</reference>
<name>A0A972VVZ1_9GAMM</name>
<accession>A0A972VVZ1</accession>
<comment type="caution">
    <text evidence="4">The sequence shown here is derived from an EMBL/GenBank/DDBJ whole genome shotgun (WGS) entry which is preliminary data.</text>
</comment>
<dbReference type="InterPro" id="IPR003140">
    <property type="entry name" value="PLipase/COase/thioEstase"/>
</dbReference>
<evidence type="ECO:0000313" key="5">
    <source>
        <dbReference type="Proteomes" id="UP000754644"/>
    </source>
</evidence>
<sequence length="221" mass="24793">MNMRDLLEHIEIEPATPAIATVIWLHGLGADGHDFEPIVPELNLPKDSGIRFIFPHAPIRPVSINNGDEMRAWYDFVPHAESGAVDDINESASQISDFIARELARGIPSENILLAGFSQGGVIALHTALRYDMRLAGVIALSTYLHDYKRTEQERTDANLGIPILMIHGTQDPMIPIMQAATSRENLKRLGYEVRWSDYPMGHQVCMEEVEEISHFLQEVL</sequence>
<keyword evidence="2 4" id="KW-0378">Hydrolase</keyword>
<protein>
    <submittedName>
        <fullName evidence="4">Alpha/beta fold hydrolase</fullName>
    </submittedName>
</protein>
<dbReference type="PANTHER" id="PTHR10655:SF17">
    <property type="entry name" value="LYSOPHOSPHOLIPASE-LIKE PROTEIN 1"/>
    <property type="match status" value="1"/>
</dbReference>
<dbReference type="GO" id="GO:0016787">
    <property type="term" value="F:hydrolase activity"/>
    <property type="evidence" value="ECO:0007669"/>
    <property type="project" value="UniProtKB-KW"/>
</dbReference>
<dbReference type="InterPro" id="IPR050565">
    <property type="entry name" value="LYPA1-2/EST-like"/>
</dbReference>
<dbReference type="Proteomes" id="UP000754644">
    <property type="component" value="Unassembled WGS sequence"/>
</dbReference>
<dbReference type="EMBL" id="JABMOJ010000296">
    <property type="protein sequence ID" value="NQV65270.1"/>
    <property type="molecule type" value="Genomic_DNA"/>
</dbReference>
<organism evidence="4 5">
    <name type="scientific">SAR86 cluster bacterium</name>
    <dbReference type="NCBI Taxonomy" id="2030880"/>
    <lineage>
        <taxon>Bacteria</taxon>
        <taxon>Pseudomonadati</taxon>
        <taxon>Pseudomonadota</taxon>
        <taxon>Gammaproteobacteria</taxon>
        <taxon>SAR86 cluster</taxon>
    </lineage>
</organism>
<dbReference type="AlphaFoldDB" id="A0A972VVZ1"/>
<comment type="similarity">
    <text evidence="1">Belongs to the AB hydrolase superfamily. AB hydrolase 2 family.</text>
</comment>
<evidence type="ECO:0000256" key="1">
    <source>
        <dbReference type="ARBA" id="ARBA00006499"/>
    </source>
</evidence>
<feature type="domain" description="Phospholipase/carboxylesterase/thioesterase" evidence="3">
    <location>
        <begin position="12"/>
        <end position="220"/>
    </location>
</feature>
<dbReference type="PANTHER" id="PTHR10655">
    <property type="entry name" value="LYSOPHOSPHOLIPASE-RELATED"/>
    <property type="match status" value="1"/>
</dbReference>
<gene>
    <name evidence="4" type="ORF">HQ497_07885</name>
</gene>
<dbReference type="SUPFAM" id="SSF53474">
    <property type="entry name" value="alpha/beta-Hydrolases"/>
    <property type="match status" value="1"/>
</dbReference>
<evidence type="ECO:0000259" key="3">
    <source>
        <dbReference type="Pfam" id="PF02230"/>
    </source>
</evidence>
<proteinExistence type="inferred from homology"/>
<evidence type="ECO:0000256" key="2">
    <source>
        <dbReference type="ARBA" id="ARBA00022801"/>
    </source>
</evidence>